<evidence type="ECO:0000313" key="2">
    <source>
        <dbReference type="Proteomes" id="UP001283361"/>
    </source>
</evidence>
<name>A0AAE0ZF62_9GAST</name>
<gene>
    <name evidence="1" type="ORF">RRG08_031723</name>
</gene>
<keyword evidence="2" id="KW-1185">Reference proteome</keyword>
<proteinExistence type="predicted"/>
<protein>
    <submittedName>
        <fullName evidence="1">Uncharacterized protein</fullName>
    </submittedName>
</protein>
<dbReference type="EMBL" id="JAWDGP010004065">
    <property type="protein sequence ID" value="KAK3768185.1"/>
    <property type="molecule type" value="Genomic_DNA"/>
</dbReference>
<dbReference type="AlphaFoldDB" id="A0AAE0ZF62"/>
<evidence type="ECO:0000313" key="1">
    <source>
        <dbReference type="EMBL" id="KAK3768185.1"/>
    </source>
</evidence>
<organism evidence="1 2">
    <name type="scientific">Elysia crispata</name>
    <name type="common">lettuce slug</name>
    <dbReference type="NCBI Taxonomy" id="231223"/>
    <lineage>
        <taxon>Eukaryota</taxon>
        <taxon>Metazoa</taxon>
        <taxon>Spiralia</taxon>
        <taxon>Lophotrochozoa</taxon>
        <taxon>Mollusca</taxon>
        <taxon>Gastropoda</taxon>
        <taxon>Heterobranchia</taxon>
        <taxon>Euthyneura</taxon>
        <taxon>Panpulmonata</taxon>
        <taxon>Sacoglossa</taxon>
        <taxon>Placobranchoidea</taxon>
        <taxon>Plakobranchidae</taxon>
        <taxon>Elysia</taxon>
    </lineage>
</organism>
<comment type="caution">
    <text evidence="1">The sequence shown here is derived from an EMBL/GenBank/DDBJ whole genome shotgun (WGS) entry which is preliminary data.</text>
</comment>
<dbReference type="Proteomes" id="UP001283361">
    <property type="component" value="Unassembled WGS sequence"/>
</dbReference>
<accession>A0AAE0ZF62</accession>
<reference evidence="1" key="1">
    <citation type="journal article" date="2023" name="G3 (Bethesda)">
        <title>A reference genome for the long-term kleptoplast-retaining sea slug Elysia crispata morphotype clarki.</title>
        <authorList>
            <person name="Eastman K.E."/>
            <person name="Pendleton A.L."/>
            <person name="Shaikh M.A."/>
            <person name="Suttiyut T."/>
            <person name="Ogas R."/>
            <person name="Tomko P."/>
            <person name="Gavelis G."/>
            <person name="Widhalm J.R."/>
            <person name="Wisecaver J.H."/>
        </authorList>
    </citation>
    <scope>NUCLEOTIDE SEQUENCE</scope>
    <source>
        <strain evidence="1">ECLA1</strain>
    </source>
</reference>
<sequence>MKGNTATVVEMGMVLKNMIESINALHTVIYAPIVTFCTTLRMSAENQNRKCKATLMQQPCLKHCVQSNILTITFCNSVRESWEKRPSVPQLTVQTEIQALPSDANDLGIDSTLRSQTSTAKT</sequence>